<protein>
    <recommendedName>
        <fullName evidence="1">DUF6589 domain-containing protein</fullName>
    </recommendedName>
</protein>
<comment type="caution">
    <text evidence="2">The sequence shown here is derived from an EMBL/GenBank/DDBJ whole genome shotgun (WGS) entry which is preliminary data.</text>
</comment>
<reference evidence="2 3" key="1">
    <citation type="journal article" date="2014" name="BMC Genomics">
        <title>Genome and secretome analysis of the hemibiotrophic fungal pathogen, Moniliophthora roreri, which causes frosty pod rot disease of cacao: mechanisms of the biotrophic and necrotrophic phases.</title>
        <authorList>
            <person name="Meinhardt L.W."/>
            <person name="Costa G.G.L."/>
            <person name="Thomazella D.P.T."/>
            <person name="Teixeira P.J.P.L."/>
            <person name="Carazzolle M.F."/>
            <person name="Schuster S.C."/>
            <person name="Carlson J.E."/>
            <person name="Guiltinan M.J."/>
            <person name="Mieczkowski P."/>
            <person name="Farmer A."/>
            <person name="Ramaraj T."/>
            <person name="Crozier J."/>
            <person name="Davis R.E."/>
            <person name="Shao J."/>
            <person name="Melnick R.L."/>
            <person name="Pereira G.A.G."/>
            <person name="Bailey B.A."/>
        </authorList>
    </citation>
    <scope>NUCLEOTIDE SEQUENCE [LARGE SCALE GENOMIC DNA]</scope>
    <source>
        <strain evidence="2 3">MCA 2997</strain>
    </source>
</reference>
<name>V2XP22_MONRO</name>
<dbReference type="STRING" id="1381753.V2XP22"/>
<dbReference type="OrthoDB" id="2496395at2759"/>
<gene>
    <name evidence="2" type="ORF">Moror_2255</name>
</gene>
<evidence type="ECO:0000313" key="3">
    <source>
        <dbReference type="Proteomes" id="UP000017559"/>
    </source>
</evidence>
<sequence length="160" mass="18256">MPVVVLSTSYHIHVRKRPEVLQPQIISHKDTQENGICATIWPLHNAKIKDLNLDEFKKAFNEATPLELTDILHTAEEQDFFHKCLIHTILCIIITYGGEGFARFKDDLTKTLPELEEKIEPHVTPVYPLPSWPIDESTIKGSGEVDKAFVEELKLKESLT</sequence>
<dbReference type="Proteomes" id="UP000017559">
    <property type="component" value="Unassembled WGS sequence"/>
</dbReference>
<dbReference type="EMBL" id="AWSO01002620">
    <property type="protein sequence ID" value="ESK81209.1"/>
    <property type="molecule type" value="Genomic_DNA"/>
</dbReference>
<feature type="domain" description="DUF6589" evidence="1">
    <location>
        <begin position="62"/>
        <end position="157"/>
    </location>
</feature>
<dbReference type="InterPro" id="IPR046496">
    <property type="entry name" value="DUF6589"/>
</dbReference>
<evidence type="ECO:0000259" key="1">
    <source>
        <dbReference type="Pfam" id="PF20231"/>
    </source>
</evidence>
<dbReference type="Pfam" id="PF20231">
    <property type="entry name" value="DUF6589"/>
    <property type="match status" value="1"/>
</dbReference>
<organism evidence="2 3">
    <name type="scientific">Moniliophthora roreri (strain MCA 2997)</name>
    <name type="common">Cocoa frosty pod rot fungus</name>
    <name type="synonym">Crinipellis roreri</name>
    <dbReference type="NCBI Taxonomy" id="1381753"/>
    <lineage>
        <taxon>Eukaryota</taxon>
        <taxon>Fungi</taxon>
        <taxon>Dikarya</taxon>
        <taxon>Basidiomycota</taxon>
        <taxon>Agaricomycotina</taxon>
        <taxon>Agaricomycetes</taxon>
        <taxon>Agaricomycetidae</taxon>
        <taxon>Agaricales</taxon>
        <taxon>Marasmiineae</taxon>
        <taxon>Marasmiaceae</taxon>
        <taxon>Moniliophthora</taxon>
    </lineage>
</organism>
<evidence type="ECO:0000313" key="2">
    <source>
        <dbReference type="EMBL" id="ESK81209.1"/>
    </source>
</evidence>
<dbReference type="KEGG" id="mrr:Moror_2255"/>
<keyword evidence="3" id="KW-1185">Reference proteome</keyword>
<dbReference type="AlphaFoldDB" id="V2XP22"/>
<proteinExistence type="predicted"/>
<dbReference type="HOGENOM" id="CLU_1678204_0_0_1"/>
<accession>V2XP22</accession>